<name>A0ABN8R7F6_9CNID</name>
<keyword evidence="2" id="KW-1185">Reference proteome</keyword>
<evidence type="ECO:0000313" key="1">
    <source>
        <dbReference type="EMBL" id="CAH3174612.1"/>
    </source>
</evidence>
<dbReference type="Proteomes" id="UP001159405">
    <property type="component" value="Unassembled WGS sequence"/>
</dbReference>
<organism evidence="1 2">
    <name type="scientific">Porites lobata</name>
    <dbReference type="NCBI Taxonomy" id="104759"/>
    <lineage>
        <taxon>Eukaryota</taxon>
        <taxon>Metazoa</taxon>
        <taxon>Cnidaria</taxon>
        <taxon>Anthozoa</taxon>
        <taxon>Hexacorallia</taxon>
        <taxon>Scleractinia</taxon>
        <taxon>Fungiina</taxon>
        <taxon>Poritidae</taxon>
        <taxon>Porites</taxon>
    </lineage>
</organism>
<comment type="caution">
    <text evidence="1">The sequence shown here is derived from an EMBL/GenBank/DDBJ whole genome shotgun (WGS) entry which is preliminary data.</text>
</comment>
<accession>A0ABN8R7F6</accession>
<gene>
    <name evidence="1" type="ORF">PLOB_00015301</name>
</gene>
<reference evidence="1 2" key="1">
    <citation type="submission" date="2022-05" db="EMBL/GenBank/DDBJ databases">
        <authorList>
            <consortium name="Genoscope - CEA"/>
            <person name="William W."/>
        </authorList>
    </citation>
    <scope>NUCLEOTIDE SEQUENCE [LARGE SCALE GENOMIC DNA]</scope>
</reference>
<protein>
    <submittedName>
        <fullName evidence="1">Uncharacterized protein</fullName>
    </submittedName>
</protein>
<dbReference type="EMBL" id="CALNXK010000192">
    <property type="protein sequence ID" value="CAH3174612.1"/>
    <property type="molecule type" value="Genomic_DNA"/>
</dbReference>
<sequence length="160" mass="18466">MAGPEEEVDYYAVLNVRNELNHNELKAAYRVQTCVHVISYQDPAKMKCERLFSPAKILFSNCHQSSKIQMPSRKIPVELFSKKQKACEGMYFCWSECHKLVILLKEGLVKGPELNETLVLAWQLDKHTVRYVTCKGSLHSSMNATVVREQNKVEYSLPFR</sequence>
<evidence type="ECO:0000313" key="2">
    <source>
        <dbReference type="Proteomes" id="UP001159405"/>
    </source>
</evidence>
<proteinExistence type="predicted"/>